<evidence type="ECO:0000256" key="3">
    <source>
        <dbReference type="ARBA" id="ARBA00022723"/>
    </source>
</evidence>
<organism evidence="8">
    <name type="scientific">marine metagenome</name>
    <dbReference type="NCBI Taxonomy" id="408172"/>
    <lineage>
        <taxon>unclassified sequences</taxon>
        <taxon>metagenomes</taxon>
        <taxon>ecological metagenomes</taxon>
    </lineage>
</organism>
<dbReference type="Gene3D" id="3.90.380.10">
    <property type="entry name" value="Naphthalene 1,2-dioxygenase Alpha Subunit, Chain A, domain 1"/>
    <property type="match status" value="2"/>
</dbReference>
<dbReference type="AlphaFoldDB" id="A0A381ST01"/>
<dbReference type="GO" id="GO:0016491">
    <property type="term" value="F:oxidoreductase activity"/>
    <property type="evidence" value="ECO:0007669"/>
    <property type="project" value="UniProtKB-KW"/>
</dbReference>
<dbReference type="PANTHER" id="PTHR43756">
    <property type="entry name" value="CHOLINE MONOOXYGENASE, CHLOROPLASTIC"/>
    <property type="match status" value="1"/>
</dbReference>
<evidence type="ECO:0000256" key="5">
    <source>
        <dbReference type="ARBA" id="ARBA00023004"/>
    </source>
</evidence>
<dbReference type="SUPFAM" id="SSF55961">
    <property type="entry name" value="Bet v1-like"/>
    <property type="match status" value="1"/>
</dbReference>
<protein>
    <recommendedName>
        <fullName evidence="7">Rieske domain-containing protein</fullName>
    </recommendedName>
</protein>
<name>A0A381ST01_9ZZZZ</name>
<evidence type="ECO:0000313" key="8">
    <source>
        <dbReference type="EMBL" id="SVA06411.1"/>
    </source>
</evidence>
<dbReference type="InterPro" id="IPR017941">
    <property type="entry name" value="Rieske_2Fe-2S"/>
</dbReference>
<dbReference type="EMBL" id="UINC01003448">
    <property type="protein sequence ID" value="SVA06411.1"/>
    <property type="molecule type" value="Genomic_DNA"/>
</dbReference>
<evidence type="ECO:0000256" key="2">
    <source>
        <dbReference type="ARBA" id="ARBA00022714"/>
    </source>
</evidence>
<dbReference type="Pfam" id="PF00848">
    <property type="entry name" value="Ring_hydroxyl_A"/>
    <property type="match status" value="1"/>
</dbReference>
<dbReference type="PANTHER" id="PTHR43756:SF5">
    <property type="entry name" value="CHOLINE MONOOXYGENASE, CHLOROPLASTIC"/>
    <property type="match status" value="1"/>
</dbReference>
<dbReference type="SUPFAM" id="SSF50022">
    <property type="entry name" value="ISP domain"/>
    <property type="match status" value="1"/>
</dbReference>
<accession>A0A381ST01</accession>
<evidence type="ECO:0000259" key="7">
    <source>
        <dbReference type="PROSITE" id="PS51296"/>
    </source>
</evidence>
<comment type="cofactor">
    <cofactor evidence="1">
        <name>Fe cation</name>
        <dbReference type="ChEBI" id="CHEBI:24875"/>
    </cofactor>
</comment>
<feature type="non-terminal residue" evidence="8">
    <location>
        <position position="1"/>
    </location>
</feature>
<feature type="domain" description="Rieske" evidence="7">
    <location>
        <begin position="1"/>
        <end position="84"/>
    </location>
</feature>
<dbReference type="GO" id="GO:0051537">
    <property type="term" value="F:2 iron, 2 sulfur cluster binding"/>
    <property type="evidence" value="ECO:0007669"/>
    <property type="project" value="UniProtKB-KW"/>
</dbReference>
<dbReference type="GO" id="GO:0005506">
    <property type="term" value="F:iron ion binding"/>
    <property type="evidence" value="ECO:0007669"/>
    <property type="project" value="InterPro"/>
</dbReference>
<dbReference type="CDD" id="cd03469">
    <property type="entry name" value="Rieske_RO_Alpha_N"/>
    <property type="match status" value="1"/>
</dbReference>
<dbReference type="PROSITE" id="PS51296">
    <property type="entry name" value="RIESKE"/>
    <property type="match status" value="1"/>
</dbReference>
<evidence type="ECO:0000256" key="6">
    <source>
        <dbReference type="ARBA" id="ARBA00023014"/>
    </source>
</evidence>
<keyword evidence="6" id="KW-0411">Iron-sulfur</keyword>
<dbReference type="InterPro" id="IPR015879">
    <property type="entry name" value="Ring_hydroxy_dOase_asu_C_dom"/>
</dbReference>
<evidence type="ECO:0000256" key="4">
    <source>
        <dbReference type="ARBA" id="ARBA00023002"/>
    </source>
</evidence>
<evidence type="ECO:0000256" key="1">
    <source>
        <dbReference type="ARBA" id="ARBA00001962"/>
    </source>
</evidence>
<keyword evidence="2" id="KW-0001">2Fe-2S</keyword>
<gene>
    <name evidence="8" type="ORF">METZ01_LOCUS59265</name>
</gene>
<keyword evidence="4" id="KW-0560">Oxidoreductase</keyword>
<dbReference type="InterPro" id="IPR036922">
    <property type="entry name" value="Rieske_2Fe-2S_sf"/>
</dbReference>
<dbReference type="InterPro" id="IPR001663">
    <property type="entry name" value="Rng_hydr_dOase-A"/>
</dbReference>
<sequence>IVLKSNKDKIKAFFNVCRHRGTRICNSNEGKFSKTIQCPYHGWTYDLNGKLVGSPHMEEANDFNKSDYPLFPIKIKQWKGFLFINLNENPSNLNETFKPINNLLHSWELKNLCVIDKKRYAVNCNWKLIIQNYCECYHCPMIHPQLAEIHNYLGGKNNLYSGPFLGGYMNFNSDKESITPSGKYCCPPIKGVKGRDLHRVYYYSLFPNMLLSLHPEYVMYHTVWPNGVDKCIVNCSWLFLEENANNHKNSIYEAIDFWDKTNKQDWEICEYSQLGINSKKYSPSPYSGQESLLAAFDEYYINQMDK</sequence>
<proteinExistence type="predicted"/>
<dbReference type="Pfam" id="PF00355">
    <property type="entry name" value="Rieske"/>
    <property type="match status" value="1"/>
</dbReference>
<reference evidence="8" key="1">
    <citation type="submission" date="2018-05" db="EMBL/GenBank/DDBJ databases">
        <authorList>
            <person name="Lanie J.A."/>
            <person name="Ng W.-L."/>
            <person name="Kazmierczak K.M."/>
            <person name="Andrzejewski T.M."/>
            <person name="Davidsen T.M."/>
            <person name="Wayne K.J."/>
            <person name="Tettelin H."/>
            <person name="Glass J.I."/>
            <person name="Rusch D."/>
            <person name="Podicherti R."/>
            <person name="Tsui H.-C.T."/>
            <person name="Winkler M.E."/>
        </authorList>
    </citation>
    <scope>NUCLEOTIDE SEQUENCE</scope>
</reference>
<dbReference type="Gene3D" id="2.102.10.10">
    <property type="entry name" value="Rieske [2Fe-2S] iron-sulphur domain"/>
    <property type="match status" value="1"/>
</dbReference>
<keyword evidence="5" id="KW-0408">Iron</keyword>
<dbReference type="PRINTS" id="PR00090">
    <property type="entry name" value="RNGDIOXGNASE"/>
</dbReference>
<keyword evidence="3" id="KW-0479">Metal-binding</keyword>